<keyword evidence="2" id="KW-0378">Hydrolase</keyword>
<dbReference type="SUPFAM" id="SSF55811">
    <property type="entry name" value="Nudix"/>
    <property type="match status" value="1"/>
</dbReference>
<dbReference type="InterPro" id="IPR015797">
    <property type="entry name" value="NUDIX_hydrolase-like_dom_sf"/>
</dbReference>
<protein>
    <submittedName>
        <fullName evidence="4">NUDIX domain-containing protein</fullName>
    </submittedName>
</protein>
<feature type="domain" description="Nudix hydrolase" evidence="3">
    <location>
        <begin position="14"/>
        <end position="158"/>
    </location>
</feature>
<dbReference type="InterPro" id="IPR000086">
    <property type="entry name" value="NUDIX_hydrolase_dom"/>
</dbReference>
<dbReference type="CDD" id="cd18880">
    <property type="entry name" value="NUDIX_ADPRase"/>
    <property type="match status" value="1"/>
</dbReference>
<sequence length="166" mass="18521">METGTAHLGIAPKLQHRIRAAGLLVEGGRILLAKHVVGDDTYWIPPGGGFESDTDACTRDTVKREFFEETGLVVEVGPLVYVREFAEPAMGRFHMELFYRIDAHHGEPTLANLKGLGGDEFDIRELAWISREELAALPFYPAELLDDTWDRIAPTLPTIRHLGLQT</sequence>
<comment type="cofactor">
    <cofactor evidence="1">
        <name>Mg(2+)</name>
        <dbReference type="ChEBI" id="CHEBI:18420"/>
    </cofactor>
</comment>
<reference evidence="4" key="1">
    <citation type="submission" date="2020-05" db="EMBL/GenBank/DDBJ databases">
        <title>Complete genome sequence of Pseudomonas sp. Sm006.</title>
        <authorList>
            <person name="Takeuchi K."/>
            <person name="Someya N."/>
        </authorList>
    </citation>
    <scope>NUCLEOTIDE SEQUENCE</scope>
    <source>
        <strain evidence="4">Sm006</strain>
    </source>
</reference>
<organism evidence="4 5">
    <name type="scientific">Pseudomonas solani</name>
    <dbReference type="NCBI Taxonomy" id="2731552"/>
    <lineage>
        <taxon>Bacteria</taxon>
        <taxon>Pseudomonadati</taxon>
        <taxon>Pseudomonadota</taxon>
        <taxon>Gammaproteobacteria</taxon>
        <taxon>Pseudomonadales</taxon>
        <taxon>Pseudomonadaceae</taxon>
        <taxon>Pseudomonas</taxon>
    </lineage>
</organism>
<dbReference type="PROSITE" id="PS51462">
    <property type="entry name" value="NUDIX"/>
    <property type="match status" value="1"/>
</dbReference>
<evidence type="ECO:0000313" key="4">
    <source>
        <dbReference type="EMBL" id="BCD85205.1"/>
    </source>
</evidence>
<dbReference type="Gene3D" id="3.90.79.10">
    <property type="entry name" value="Nucleoside Triphosphate Pyrophosphohydrolase"/>
    <property type="match status" value="1"/>
</dbReference>
<gene>
    <name evidence="4" type="ORF">PSm6_16120</name>
</gene>
<evidence type="ECO:0000259" key="3">
    <source>
        <dbReference type="PROSITE" id="PS51462"/>
    </source>
</evidence>
<dbReference type="Pfam" id="PF00293">
    <property type="entry name" value="NUDIX"/>
    <property type="match status" value="1"/>
</dbReference>
<dbReference type="PANTHER" id="PTHR43046:SF16">
    <property type="entry name" value="ADP-RIBOSE PYROPHOSPHATASE YJHB-RELATED"/>
    <property type="match status" value="1"/>
</dbReference>
<dbReference type="EMBL" id="AP023081">
    <property type="protein sequence ID" value="BCD85205.1"/>
    <property type="molecule type" value="Genomic_DNA"/>
</dbReference>
<evidence type="ECO:0000313" key="5">
    <source>
        <dbReference type="Proteomes" id="UP001064896"/>
    </source>
</evidence>
<proteinExistence type="predicted"/>
<evidence type="ECO:0000256" key="2">
    <source>
        <dbReference type="ARBA" id="ARBA00022801"/>
    </source>
</evidence>
<evidence type="ECO:0000256" key="1">
    <source>
        <dbReference type="ARBA" id="ARBA00001946"/>
    </source>
</evidence>
<dbReference type="Proteomes" id="UP001064896">
    <property type="component" value="Chromosome"/>
</dbReference>
<keyword evidence="5" id="KW-1185">Reference proteome</keyword>
<dbReference type="PANTHER" id="PTHR43046">
    <property type="entry name" value="GDP-MANNOSE MANNOSYL HYDROLASE"/>
    <property type="match status" value="1"/>
</dbReference>
<accession>A0ABN6BMW0</accession>
<name>A0ABN6BMW0_9PSED</name>